<dbReference type="InterPro" id="IPR036465">
    <property type="entry name" value="vWFA_dom_sf"/>
</dbReference>
<feature type="domain" description="VWFA" evidence="2">
    <location>
        <begin position="341"/>
        <end position="537"/>
    </location>
</feature>
<sequence length="540" mass="54330">MGRHTPTRHAQSTPPRRRGLPVAVAVVTVLALAAVVWVVTRPSGATTPAADAEACRVDAAVRVTVVPEIGALVRDQLAGPIPIGGYRCAVAEVRTEPPLQTSGVLAGSDLGTQPQIWVPDDVSWATRAGATVDADGTELGQTSLVVATSRAVADGLGWSTTPPTWAEAAGRAVLPGPSEAAGLIALAALQSSAGPGELGDTAVVQAVVSAGRAGTGTEQALAAAVAGADDAPVVVATEQQVAAASADGAGDLAVVVPSEGAPVLSLPVLRTAAGRGDPAVDAVLERLAATAADGTAVRDAGWRDTTGRAAGDAAQPPVWELAADAVAALPGRLADLATPSRLLTVVDTSASMDAALGEGTRATLARDALTSALAVLPDRTVGGLWVFAARLDGAQDWRELVPLRPFGTPVDGQTQRELLADRFGELPDLLTAGGTGLYDTALAAVRSARESYDPGAVNTVVLLTDGTDDDPSGIGEDELLATLAAEVDPARPVQVVAVGIGPDADQGVLQRIAEATGGAAYPAVEADDLQTVLFEALQNR</sequence>
<reference evidence="3 4" key="1">
    <citation type="submission" date="2024-03" db="EMBL/GenBank/DDBJ databases">
        <title>Draft genome sequence of Klenkia terrae.</title>
        <authorList>
            <person name="Duangmal K."/>
            <person name="Chantavorakit T."/>
        </authorList>
    </citation>
    <scope>NUCLEOTIDE SEQUENCE [LARGE SCALE GENOMIC DNA]</scope>
    <source>
        <strain evidence="3 4">JCM 17786</strain>
    </source>
</reference>
<dbReference type="Proteomes" id="UP001373496">
    <property type="component" value="Unassembled WGS sequence"/>
</dbReference>
<evidence type="ECO:0000313" key="4">
    <source>
        <dbReference type="Proteomes" id="UP001373496"/>
    </source>
</evidence>
<dbReference type="Pfam" id="PF13768">
    <property type="entry name" value="VWA_3"/>
    <property type="match status" value="1"/>
</dbReference>
<accession>A0ABU8E0J9</accession>
<dbReference type="RefSeq" id="WP_225234284.1">
    <property type="nucleotide sequence ID" value="NZ_JBAPLV010000001.1"/>
</dbReference>
<keyword evidence="1" id="KW-0812">Transmembrane</keyword>
<evidence type="ECO:0000313" key="3">
    <source>
        <dbReference type="EMBL" id="MEI4276838.1"/>
    </source>
</evidence>
<keyword evidence="1" id="KW-1133">Transmembrane helix</keyword>
<protein>
    <submittedName>
        <fullName evidence="3">VWA domain-containing protein</fullName>
    </submittedName>
</protein>
<evidence type="ECO:0000256" key="1">
    <source>
        <dbReference type="SAM" id="Phobius"/>
    </source>
</evidence>
<dbReference type="PROSITE" id="PS50234">
    <property type="entry name" value="VWFA"/>
    <property type="match status" value="1"/>
</dbReference>
<evidence type="ECO:0000259" key="2">
    <source>
        <dbReference type="PROSITE" id="PS50234"/>
    </source>
</evidence>
<comment type="caution">
    <text evidence="3">The sequence shown here is derived from an EMBL/GenBank/DDBJ whole genome shotgun (WGS) entry which is preliminary data.</text>
</comment>
<dbReference type="SMART" id="SM00327">
    <property type="entry name" value="VWA"/>
    <property type="match status" value="1"/>
</dbReference>
<dbReference type="SUPFAM" id="SSF53300">
    <property type="entry name" value="vWA-like"/>
    <property type="match status" value="1"/>
</dbReference>
<feature type="transmembrane region" description="Helical" evidence="1">
    <location>
        <begin position="20"/>
        <end position="39"/>
    </location>
</feature>
<dbReference type="InterPro" id="IPR002035">
    <property type="entry name" value="VWF_A"/>
</dbReference>
<dbReference type="Gene3D" id="3.40.50.410">
    <property type="entry name" value="von Willebrand factor, type A domain"/>
    <property type="match status" value="1"/>
</dbReference>
<proteinExistence type="predicted"/>
<organism evidence="3 4">
    <name type="scientific">Klenkia terrae</name>
    <dbReference type="NCBI Taxonomy" id="1052259"/>
    <lineage>
        <taxon>Bacteria</taxon>
        <taxon>Bacillati</taxon>
        <taxon>Actinomycetota</taxon>
        <taxon>Actinomycetes</taxon>
        <taxon>Geodermatophilales</taxon>
        <taxon>Geodermatophilaceae</taxon>
        <taxon>Klenkia</taxon>
    </lineage>
</organism>
<name>A0ABU8E0J9_9ACTN</name>
<gene>
    <name evidence="3" type="ORF">UXQ13_00015</name>
</gene>
<keyword evidence="1" id="KW-0472">Membrane</keyword>
<keyword evidence="4" id="KW-1185">Reference proteome</keyword>
<dbReference type="EMBL" id="JBAPLV010000001">
    <property type="protein sequence ID" value="MEI4276838.1"/>
    <property type="molecule type" value="Genomic_DNA"/>
</dbReference>